<keyword evidence="3" id="KW-1185">Reference proteome</keyword>
<sequence>MTTDNFAVVYVLPKVGYYSRIIPIRNNINTSNHPMPTIDSTKPNSRPTKK</sequence>
<feature type="region of interest" description="Disordered" evidence="1">
    <location>
        <begin position="27"/>
        <end position="50"/>
    </location>
</feature>
<evidence type="ECO:0000313" key="3">
    <source>
        <dbReference type="Proteomes" id="UP000019202"/>
    </source>
</evidence>
<name>W1IXP7_9GAMM</name>
<evidence type="ECO:0000256" key="1">
    <source>
        <dbReference type="SAM" id="MobiDB-lite"/>
    </source>
</evidence>
<dbReference type="EMBL" id="CBXF010000075">
    <property type="protein sequence ID" value="CDL81970.1"/>
    <property type="molecule type" value="Genomic_DNA"/>
</dbReference>
<organism evidence="2 3">
    <name type="scientific">Xenorhabdus szentirmaii DSM 16338</name>
    <dbReference type="NCBI Taxonomy" id="1427518"/>
    <lineage>
        <taxon>Bacteria</taxon>
        <taxon>Pseudomonadati</taxon>
        <taxon>Pseudomonadota</taxon>
        <taxon>Gammaproteobacteria</taxon>
        <taxon>Enterobacterales</taxon>
        <taxon>Morganellaceae</taxon>
        <taxon>Xenorhabdus</taxon>
    </lineage>
</organism>
<proteinExistence type="predicted"/>
<dbReference type="STRING" id="1427518.XSR1_180009"/>
<dbReference type="Proteomes" id="UP000019202">
    <property type="component" value="Unassembled WGS sequence"/>
</dbReference>
<dbReference type="AlphaFoldDB" id="W1IXP7"/>
<gene>
    <name evidence="2" type="ORF">XSR1_180009</name>
</gene>
<evidence type="ECO:0000313" key="2">
    <source>
        <dbReference type="EMBL" id="CDL81970.1"/>
    </source>
</evidence>
<accession>W1IXP7</accession>
<reference evidence="2" key="1">
    <citation type="submission" date="2013-11" db="EMBL/GenBank/DDBJ databases">
        <title>Draft genome sequence and annotation of the entomopathogenic bacteria, Xenorhabdus cabanillasi strain JM26 and Xenorhabdus szentirmai strain DSM 16338.</title>
        <authorList>
            <person name="Gualtieri M."/>
            <person name="Ogier J.C."/>
            <person name="Pages S."/>
            <person name="Givaudan A."/>
            <person name="Gaudriault S."/>
        </authorList>
    </citation>
    <scope>NUCLEOTIDE SEQUENCE [LARGE SCALE GENOMIC DNA]</scope>
    <source>
        <strain evidence="2">DSM 16338</strain>
    </source>
</reference>
<comment type="caution">
    <text evidence="2">The sequence shown here is derived from an EMBL/GenBank/DDBJ whole genome shotgun (WGS) entry which is preliminary data.</text>
</comment>
<protein>
    <submittedName>
        <fullName evidence="2">Uncharacterized protein</fullName>
    </submittedName>
</protein>